<comment type="caution">
    <text evidence="3">The sequence shown here is derived from an EMBL/GenBank/DDBJ whole genome shotgun (WGS) entry which is preliminary data.</text>
</comment>
<dbReference type="Pfam" id="PF06439">
    <property type="entry name" value="3keto-disac_hyd"/>
    <property type="match status" value="1"/>
</dbReference>
<proteinExistence type="predicted"/>
<dbReference type="InterPro" id="IPR010496">
    <property type="entry name" value="AL/BT2_dom"/>
</dbReference>
<keyword evidence="4" id="KW-1185">Reference proteome</keyword>
<gene>
    <name evidence="3" type="ORF">PZE19_19985</name>
</gene>
<evidence type="ECO:0000313" key="4">
    <source>
        <dbReference type="Proteomes" id="UP001216907"/>
    </source>
</evidence>
<feature type="domain" description="3-keto-alpha-glucoside-1,2-lyase/3-keto-2-hydroxy-glucal hydratase" evidence="2">
    <location>
        <begin position="69"/>
        <end position="261"/>
    </location>
</feature>
<organism evidence="3 4">
    <name type="scientific">Paludisphaera mucosa</name>
    <dbReference type="NCBI Taxonomy" id="3030827"/>
    <lineage>
        <taxon>Bacteria</taxon>
        <taxon>Pseudomonadati</taxon>
        <taxon>Planctomycetota</taxon>
        <taxon>Planctomycetia</taxon>
        <taxon>Isosphaerales</taxon>
        <taxon>Isosphaeraceae</taxon>
        <taxon>Paludisphaera</taxon>
    </lineage>
</organism>
<dbReference type="RefSeq" id="WP_277862364.1">
    <property type="nucleotide sequence ID" value="NZ_JARRAG010000002.1"/>
</dbReference>
<dbReference type="Gene3D" id="2.60.120.560">
    <property type="entry name" value="Exo-inulinase, domain 1"/>
    <property type="match status" value="1"/>
</dbReference>
<name>A0ABT6FEQ7_9BACT</name>
<evidence type="ECO:0000256" key="1">
    <source>
        <dbReference type="SAM" id="SignalP"/>
    </source>
</evidence>
<evidence type="ECO:0000313" key="3">
    <source>
        <dbReference type="EMBL" id="MDG3006060.1"/>
    </source>
</evidence>
<sequence length="374" mass="40531">MFLSSRRLGRLFLGVSAVAAASLSLAGDQARVASIPTPSGWRQHDVHRPKPTVVEPAEWSLAAPAPKDAVVLFDGRNLDAWQTEAGGPAGWTVADGALVVKPGTGAIRTKESFGDVQIHLEWASPNPPRGKGQDRGNSGLFLMGAFELQVIDSYQADTYADGMAGALYGQYPPLYNATRPPGAWQAYDVAFRAPRFSPDGALREPARVTAFLNGVLVQDNEAPVGGTSWLEAVAYEPGVSTGPIELQDHSHPVKFRNIWLRKLPERRLPTEAERQEPKLIALAPADLDALAGSYLEKQGEHPLKIVVTRQDDHLLMKLPFRATPLRVVPVSPLHFVLPYTDGGLVFEKDAQGRPASVELTIGDGSPRPLQRVEE</sequence>
<evidence type="ECO:0000259" key="2">
    <source>
        <dbReference type="Pfam" id="PF06439"/>
    </source>
</evidence>
<protein>
    <submittedName>
        <fullName evidence="3">DUF1080 domain-containing protein</fullName>
    </submittedName>
</protein>
<accession>A0ABT6FEQ7</accession>
<dbReference type="Proteomes" id="UP001216907">
    <property type="component" value="Unassembled WGS sequence"/>
</dbReference>
<reference evidence="3 4" key="1">
    <citation type="submission" date="2023-03" db="EMBL/GenBank/DDBJ databases">
        <title>Paludisphaera mucosa sp. nov. a novel planctomycete from northern fen.</title>
        <authorList>
            <person name="Ivanova A."/>
        </authorList>
    </citation>
    <scope>NUCLEOTIDE SEQUENCE [LARGE SCALE GENOMIC DNA]</scope>
    <source>
        <strain evidence="3 4">Pla2</strain>
    </source>
</reference>
<feature type="chain" id="PRO_5046430180" evidence="1">
    <location>
        <begin position="27"/>
        <end position="374"/>
    </location>
</feature>
<dbReference type="EMBL" id="JARRAG010000002">
    <property type="protein sequence ID" value="MDG3006060.1"/>
    <property type="molecule type" value="Genomic_DNA"/>
</dbReference>
<feature type="signal peptide" evidence="1">
    <location>
        <begin position="1"/>
        <end position="26"/>
    </location>
</feature>
<keyword evidence="1" id="KW-0732">Signal</keyword>